<reference evidence="2" key="1">
    <citation type="journal article" date="2023" name="IMA Fungus">
        <title>Comparative genomic study of the Penicillium genus elucidates a diverse pangenome and 15 lateral gene transfer events.</title>
        <authorList>
            <person name="Petersen C."/>
            <person name="Sorensen T."/>
            <person name="Nielsen M.R."/>
            <person name="Sondergaard T.E."/>
            <person name="Sorensen J.L."/>
            <person name="Fitzpatrick D.A."/>
            <person name="Frisvad J.C."/>
            <person name="Nielsen K.L."/>
        </authorList>
    </citation>
    <scope>NUCLEOTIDE SEQUENCE</scope>
    <source>
        <strain evidence="2">IBT 17514</strain>
    </source>
</reference>
<protein>
    <submittedName>
        <fullName evidence="2">Uncharacterized protein</fullName>
    </submittedName>
</protein>
<accession>A0AAD6HWX3</accession>
<name>A0AAD6HWX3_9EURO</name>
<keyword evidence="1" id="KW-0472">Membrane</keyword>
<feature type="transmembrane region" description="Helical" evidence="1">
    <location>
        <begin position="101"/>
        <end position="120"/>
    </location>
</feature>
<keyword evidence="3" id="KW-1185">Reference proteome</keyword>
<dbReference type="Proteomes" id="UP001215712">
    <property type="component" value="Unassembled WGS sequence"/>
</dbReference>
<comment type="caution">
    <text evidence="2">The sequence shown here is derived from an EMBL/GenBank/DDBJ whole genome shotgun (WGS) entry which is preliminary data.</text>
</comment>
<proteinExistence type="predicted"/>
<evidence type="ECO:0000313" key="3">
    <source>
        <dbReference type="Proteomes" id="UP001215712"/>
    </source>
</evidence>
<organism evidence="2 3">
    <name type="scientific">Penicillium malachiteum</name>
    <dbReference type="NCBI Taxonomy" id="1324776"/>
    <lineage>
        <taxon>Eukaryota</taxon>
        <taxon>Fungi</taxon>
        <taxon>Dikarya</taxon>
        <taxon>Ascomycota</taxon>
        <taxon>Pezizomycotina</taxon>
        <taxon>Eurotiomycetes</taxon>
        <taxon>Eurotiomycetidae</taxon>
        <taxon>Eurotiales</taxon>
        <taxon>Aspergillaceae</taxon>
        <taxon>Penicillium</taxon>
    </lineage>
</organism>
<keyword evidence="1" id="KW-0812">Transmembrane</keyword>
<feature type="transmembrane region" description="Helical" evidence="1">
    <location>
        <begin position="175"/>
        <end position="192"/>
    </location>
</feature>
<sequence>MGHNVSAIAGVKSPNFYEQGNAINEIWVDNVEVISRLPFGDSDLGQAGWPKGNWPKIPWHQFIIPLKRDLSNLPMSDQGTCTCSISYRQTGYESMYKSWNIWYAQVWAGWLFALAMFVLFKLLRSFSWGVFCESLNDLMPPNRRTPRPIPEIPLQIRSHREAAILFLRWYTRKPLPLIVIGTVLMFFAWPAVDLYVGGFPINFAFRLLVDTASIVYSLCILGCAFMFYQYKRAFEFREMTNTLEIVPVIPPRTVTVALVGVIQVPDAAYQS</sequence>
<evidence type="ECO:0000313" key="2">
    <source>
        <dbReference type="EMBL" id="KAJ5740571.1"/>
    </source>
</evidence>
<feature type="transmembrane region" description="Helical" evidence="1">
    <location>
        <begin position="204"/>
        <end position="228"/>
    </location>
</feature>
<dbReference type="AlphaFoldDB" id="A0AAD6HWX3"/>
<keyword evidence="1" id="KW-1133">Transmembrane helix</keyword>
<dbReference type="EMBL" id="JAQJAN010000001">
    <property type="protein sequence ID" value="KAJ5740571.1"/>
    <property type="molecule type" value="Genomic_DNA"/>
</dbReference>
<reference evidence="2" key="2">
    <citation type="submission" date="2023-01" db="EMBL/GenBank/DDBJ databases">
        <authorList>
            <person name="Petersen C."/>
        </authorList>
    </citation>
    <scope>NUCLEOTIDE SEQUENCE</scope>
    <source>
        <strain evidence="2">IBT 17514</strain>
    </source>
</reference>
<evidence type="ECO:0000256" key="1">
    <source>
        <dbReference type="SAM" id="Phobius"/>
    </source>
</evidence>
<gene>
    <name evidence="2" type="ORF">N7493_000443</name>
</gene>